<keyword evidence="4" id="KW-1185">Reference proteome</keyword>
<dbReference type="Gene3D" id="2.60.120.260">
    <property type="entry name" value="Galactose-binding domain-like"/>
    <property type="match status" value="1"/>
</dbReference>
<dbReference type="Pfam" id="PF17996">
    <property type="entry name" value="CE2_N"/>
    <property type="match status" value="1"/>
</dbReference>
<dbReference type="Proteomes" id="UP001208131">
    <property type="component" value="Unassembled WGS sequence"/>
</dbReference>
<dbReference type="RefSeq" id="WP_267300697.1">
    <property type="nucleotide sequence ID" value="NZ_JAOQJZ010000004.1"/>
</dbReference>
<sequence length="351" mass="38827">MDRLQLDKNAKLTGRVYFKDEIMLLGLSGSGASFTFDGTKLVLNLKGDNIAVGDNPIDYARIAVYVDGKRVVDEMIDCAEKEITVIDRTENAQSVVEIIKLSESPMSAVGVEAFAEGSAEALPEKPLKIEFIGDSITCGYGVDDEDENHQFTTATEDVTKAYAYKTAKALDAEYSMFSASGYGIISGYTEGDEPISEQTIPQFYCSYGFSRGNFAGTAPQDIPWDFSKYIPQIIVINLGTNDDSYCRDYKDRQAVFSKLYADFLAVVREKNPQAYILCTVGIMGERIFPAVEEGIKIYLKSHADSKISSMMFHEQDGANDGFAANWHPTEKTHQKAATVLTEKLREIIKSI</sequence>
<evidence type="ECO:0000313" key="3">
    <source>
        <dbReference type="EMBL" id="MCU6705345.1"/>
    </source>
</evidence>
<protein>
    <submittedName>
        <fullName evidence="3">GDSL-type esterase/lipase family protein</fullName>
    </submittedName>
</protein>
<dbReference type="InterPro" id="IPR036514">
    <property type="entry name" value="SGNH_hydro_sf"/>
</dbReference>
<name>A0AAE3LHC8_9FIRM</name>
<dbReference type="Gene3D" id="3.40.50.1110">
    <property type="entry name" value="SGNH hydrolase"/>
    <property type="match status" value="1"/>
</dbReference>
<evidence type="ECO:0000313" key="4">
    <source>
        <dbReference type="Proteomes" id="UP001208131"/>
    </source>
</evidence>
<dbReference type="PANTHER" id="PTHR37834:SF2">
    <property type="entry name" value="ESTERASE, SGNH HYDROLASE-TYPE"/>
    <property type="match status" value="1"/>
</dbReference>
<dbReference type="Pfam" id="PF13472">
    <property type="entry name" value="Lipase_GDSL_2"/>
    <property type="match status" value="1"/>
</dbReference>
<dbReference type="CDD" id="cd01831">
    <property type="entry name" value="Endoglucanase_E_like"/>
    <property type="match status" value="1"/>
</dbReference>
<feature type="domain" description="Carbohydrate esterase 2 N-terminal" evidence="2">
    <location>
        <begin position="13"/>
        <end position="122"/>
    </location>
</feature>
<proteinExistence type="predicted"/>
<reference evidence="3 4" key="1">
    <citation type="journal article" date="2021" name="ISME Commun">
        <title>Automated analysis of genomic sequences facilitates high-throughput and comprehensive description of bacteria.</title>
        <authorList>
            <person name="Hitch T.C.A."/>
        </authorList>
    </citation>
    <scope>NUCLEOTIDE SEQUENCE [LARGE SCALE GENOMIC DNA]</scope>
    <source>
        <strain evidence="3 4">Sanger_31</strain>
    </source>
</reference>
<comment type="caution">
    <text evidence="3">The sequence shown here is derived from an EMBL/GenBank/DDBJ whole genome shotgun (WGS) entry which is preliminary data.</text>
</comment>
<dbReference type="InterPro" id="IPR037461">
    <property type="entry name" value="CtCE2-like_dom"/>
</dbReference>
<dbReference type="EMBL" id="JAOQJZ010000004">
    <property type="protein sequence ID" value="MCU6705345.1"/>
    <property type="molecule type" value="Genomic_DNA"/>
</dbReference>
<feature type="domain" description="SGNH hydrolase-type esterase" evidence="1">
    <location>
        <begin position="131"/>
        <end position="289"/>
    </location>
</feature>
<dbReference type="InterPro" id="IPR013830">
    <property type="entry name" value="SGNH_hydro"/>
</dbReference>
<dbReference type="AlphaFoldDB" id="A0AAE3LHC8"/>
<dbReference type="InterPro" id="IPR052762">
    <property type="entry name" value="PCW_deacetylase/CE"/>
</dbReference>
<gene>
    <name evidence="3" type="ORF">OCV57_05310</name>
</gene>
<evidence type="ECO:0000259" key="2">
    <source>
        <dbReference type="Pfam" id="PF17996"/>
    </source>
</evidence>
<accession>A0AAE3LHC8</accession>
<dbReference type="SUPFAM" id="SSF52266">
    <property type="entry name" value="SGNH hydrolase"/>
    <property type="match status" value="1"/>
</dbReference>
<dbReference type="GO" id="GO:0052689">
    <property type="term" value="F:carboxylic ester hydrolase activity"/>
    <property type="evidence" value="ECO:0007669"/>
    <property type="project" value="InterPro"/>
</dbReference>
<dbReference type="PANTHER" id="PTHR37834">
    <property type="entry name" value="GDSL-LIKE LIPASE/ACYLHYDROLASE DOMAIN PROTEIN (AFU_ORTHOLOGUE AFUA_2G00620)"/>
    <property type="match status" value="1"/>
</dbReference>
<evidence type="ECO:0000259" key="1">
    <source>
        <dbReference type="Pfam" id="PF13472"/>
    </source>
</evidence>
<organism evidence="3 4">
    <name type="scientific">Hominimerdicola aceti</name>
    <dbReference type="NCBI Taxonomy" id="2981726"/>
    <lineage>
        <taxon>Bacteria</taxon>
        <taxon>Bacillati</taxon>
        <taxon>Bacillota</taxon>
        <taxon>Clostridia</taxon>
        <taxon>Eubacteriales</taxon>
        <taxon>Oscillospiraceae</taxon>
        <taxon>Hominimerdicola</taxon>
    </lineage>
</organism>
<dbReference type="InterPro" id="IPR040794">
    <property type="entry name" value="CE2_N"/>
</dbReference>